<sequence>MACSEDFQRVNFQNWRAEAFQPIVDCPAADWKLSRQGFAALQTNNGQPSMFCSDFNVFDKFGGESGVTFTGEVEVLPPNDDIIECQALSKKKDDDFWGFAIGYNFGDNEFDTSESADYVLIDWKARTQGYSESCENADDNGICEPCQCDQSEVGWDEATTGLSLSRIQDLIHTDEFWSHNDCQCGERYPGVIKEYARGAVNSNVPWEFRGKRRRQGLGRYRLRFDVSDEEIRVYVDDFVNPEMVVRASDTDAHFGRPFQDGRLCFYNYSQENVKYLAFTAEENCSRPPEPGPDGKGKGGKGKGGKGKGSSSSSTGKGKGKGKGKGGRAANRRKKNQNLKFARTAGASLNDKSSSVDNIFEPRKMQEKGQE</sequence>
<feature type="compositionally biased region" description="Basic and acidic residues" evidence="1">
    <location>
        <begin position="359"/>
        <end position="370"/>
    </location>
</feature>
<dbReference type="Gene3D" id="2.60.120.200">
    <property type="match status" value="1"/>
</dbReference>
<evidence type="ECO:0000313" key="2">
    <source>
        <dbReference type="EMBL" id="CAE2258397.1"/>
    </source>
</evidence>
<accession>A0A7S4JBE4</accession>
<feature type="compositionally biased region" description="Basic residues" evidence="1">
    <location>
        <begin position="317"/>
        <end position="336"/>
    </location>
</feature>
<organism evidence="2">
    <name type="scientific">Odontella aurita</name>
    <dbReference type="NCBI Taxonomy" id="265563"/>
    <lineage>
        <taxon>Eukaryota</taxon>
        <taxon>Sar</taxon>
        <taxon>Stramenopiles</taxon>
        <taxon>Ochrophyta</taxon>
        <taxon>Bacillariophyta</taxon>
        <taxon>Mediophyceae</taxon>
        <taxon>Biddulphiophycidae</taxon>
        <taxon>Eupodiscales</taxon>
        <taxon>Odontellaceae</taxon>
        <taxon>Odontella</taxon>
    </lineage>
</organism>
<proteinExistence type="predicted"/>
<dbReference type="EMBL" id="HBKQ01036831">
    <property type="protein sequence ID" value="CAE2258397.1"/>
    <property type="molecule type" value="Transcribed_RNA"/>
</dbReference>
<dbReference type="AlphaFoldDB" id="A0A7S4JBE4"/>
<protein>
    <recommendedName>
        <fullName evidence="3">TSP C-terminal domain-containing protein</fullName>
    </recommendedName>
</protein>
<name>A0A7S4JBE4_9STRA</name>
<reference evidence="2" key="1">
    <citation type="submission" date="2021-01" db="EMBL/GenBank/DDBJ databases">
        <authorList>
            <person name="Corre E."/>
            <person name="Pelletier E."/>
            <person name="Niang G."/>
            <person name="Scheremetjew M."/>
            <person name="Finn R."/>
            <person name="Kale V."/>
            <person name="Holt S."/>
            <person name="Cochrane G."/>
            <person name="Meng A."/>
            <person name="Brown T."/>
            <person name="Cohen L."/>
        </authorList>
    </citation>
    <scope>NUCLEOTIDE SEQUENCE</scope>
    <source>
        <strain evidence="2">Isolate 1302-5</strain>
    </source>
</reference>
<evidence type="ECO:0008006" key="3">
    <source>
        <dbReference type="Google" id="ProtNLM"/>
    </source>
</evidence>
<gene>
    <name evidence="2" type="ORF">OAUR00152_LOCUS25400</name>
</gene>
<feature type="region of interest" description="Disordered" evidence="1">
    <location>
        <begin position="283"/>
        <end position="370"/>
    </location>
</feature>
<evidence type="ECO:0000256" key="1">
    <source>
        <dbReference type="SAM" id="MobiDB-lite"/>
    </source>
</evidence>